<name>A0A090SCP8_9VIBR</name>
<protein>
    <submittedName>
        <fullName evidence="1">Alkaline phosphatase</fullName>
        <ecNumber evidence="1">3.1.3.1</ecNumber>
    </submittedName>
</protein>
<accession>A0A090SCP8</accession>
<dbReference type="GO" id="GO:0004035">
    <property type="term" value="F:alkaline phosphatase activity"/>
    <property type="evidence" value="ECO:0007669"/>
    <property type="project" value="UniProtKB-EC"/>
</dbReference>
<dbReference type="SUPFAM" id="SSF53649">
    <property type="entry name" value="Alkaline phosphatase-like"/>
    <property type="match status" value="1"/>
</dbReference>
<evidence type="ECO:0000313" key="1">
    <source>
        <dbReference type="EMBL" id="GAL17317.1"/>
    </source>
</evidence>
<dbReference type="Pfam" id="PF01663">
    <property type="entry name" value="Phosphodiest"/>
    <property type="match status" value="1"/>
</dbReference>
<dbReference type="InterPro" id="IPR002591">
    <property type="entry name" value="Phosphodiest/P_Trfase"/>
</dbReference>
<gene>
    <name evidence="1" type="ORF">JCM19235_5866</name>
</gene>
<dbReference type="EC" id="3.1.3.1" evidence="1"/>
<sequence length="109" mass="12239">MIRLDKTLADLFKHIDNSVGLDNTLIVLSADHGVPEAAPTLNTLGFRQPFYFNKDNLLTETLMSKLKSQFGLGEDAIKLYAQPYIYLDHELIAEKKVSLSDVQNSSLKK</sequence>
<comment type="caution">
    <text evidence="1">The sequence shown here is derived from an EMBL/GenBank/DDBJ whole genome shotgun (WGS) entry which is preliminary data.</text>
</comment>
<dbReference type="EMBL" id="BBMR01000001">
    <property type="protein sequence ID" value="GAL17317.1"/>
    <property type="molecule type" value="Genomic_DNA"/>
</dbReference>
<dbReference type="STRING" id="990268.JCM19235_5866"/>
<proteinExistence type="predicted"/>
<dbReference type="InterPro" id="IPR017850">
    <property type="entry name" value="Alkaline_phosphatase_core_sf"/>
</dbReference>
<organism evidence="1 2">
    <name type="scientific">Vibrio maritimus</name>
    <dbReference type="NCBI Taxonomy" id="990268"/>
    <lineage>
        <taxon>Bacteria</taxon>
        <taxon>Pseudomonadati</taxon>
        <taxon>Pseudomonadota</taxon>
        <taxon>Gammaproteobacteria</taxon>
        <taxon>Vibrionales</taxon>
        <taxon>Vibrionaceae</taxon>
        <taxon>Vibrio</taxon>
    </lineage>
</organism>
<reference evidence="1 2" key="2">
    <citation type="submission" date="2014-09" db="EMBL/GenBank/DDBJ databases">
        <authorList>
            <consortium name="NBRP consortium"/>
            <person name="Sawabe T."/>
            <person name="Meirelles P."/>
            <person name="Nakanishi M."/>
            <person name="Sayaka M."/>
            <person name="Hattori M."/>
            <person name="Ohkuma M."/>
        </authorList>
    </citation>
    <scope>NUCLEOTIDE SEQUENCE [LARGE SCALE GENOMIC DNA]</scope>
    <source>
        <strain evidence="2">JCM19235</strain>
    </source>
</reference>
<dbReference type="Gene3D" id="3.30.1360.150">
    <property type="match status" value="1"/>
</dbReference>
<dbReference type="Proteomes" id="UP000029228">
    <property type="component" value="Unassembled WGS sequence"/>
</dbReference>
<evidence type="ECO:0000313" key="2">
    <source>
        <dbReference type="Proteomes" id="UP000029228"/>
    </source>
</evidence>
<keyword evidence="2" id="KW-1185">Reference proteome</keyword>
<dbReference type="AlphaFoldDB" id="A0A090SCP8"/>
<reference evidence="1 2" key="1">
    <citation type="submission" date="2014-09" db="EMBL/GenBank/DDBJ databases">
        <title>Vibrio maritimus JCM 19235. (C45) whole genome shotgun sequence.</title>
        <authorList>
            <person name="Sawabe T."/>
            <person name="Meirelles P."/>
            <person name="Nakanishi M."/>
            <person name="Sayaka M."/>
            <person name="Hattori M."/>
            <person name="Ohkuma M."/>
        </authorList>
    </citation>
    <scope>NUCLEOTIDE SEQUENCE [LARGE SCALE GENOMIC DNA]</scope>
    <source>
        <strain evidence="2">JCM19235</strain>
    </source>
</reference>
<keyword evidence="1" id="KW-0378">Hydrolase</keyword>